<feature type="transmembrane region" description="Helical" evidence="1">
    <location>
        <begin position="165"/>
        <end position="192"/>
    </location>
</feature>
<keyword evidence="1" id="KW-0812">Transmembrane</keyword>
<dbReference type="InterPro" id="IPR047798">
    <property type="entry name" value="BPSS1780-like"/>
</dbReference>
<keyword evidence="3" id="KW-1185">Reference proteome</keyword>
<evidence type="ECO:0000256" key="1">
    <source>
        <dbReference type="SAM" id="Phobius"/>
    </source>
</evidence>
<feature type="transmembrane region" description="Helical" evidence="1">
    <location>
        <begin position="31"/>
        <end position="53"/>
    </location>
</feature>
<dbReference type="RefSeq" id="WP_133621517.1">
    <property type="nucleotide sequence ID" value="NZ_SNZE01000034.1"/>
</dbReference>
<keyword evidence="1" id="KW-0472">Membrane</keyword>
<dbReference type="OrthoDB" id="5298483at2"/>
<organism evidence="2 3">
    <name type="scientific">Hydromonas duriensis</name>
    <dbReference type="NCBI Taxonomy" id="1527608"/>
    <lineage>
        <taxon>Bacteria</taxon>
        <taxon>Pseudomonadati</taxon>
        <taxon>Pseudomonadota</taxon>
        <taxon>Betaproteobacteria</taxon>
        <taxon>Burkholderiales</taxon>
        <taxon>Burkholderiaceae</taxon>
        <taxon>Hydromonas</taxon>
    </lineage>
</organism>
<sequence>MIIPLTIARVPISNAFTWYRNAWTLLKAQPLILFLATSWVLLSLMMLASFPFIGAVASSFLTPVLAFGMADICQKVRTNQPANPLHVFAGIFGANRKNLFTLGVFYATVALGCLLLTQLIDGGELMRMAMGVANTSGIDASSIDPTLLAQELANDPVAFIKKYPIILALLTFQISNILISSLFTYAPMFIGWQNANPNQAVALSLISIGRNFLSIGLAGLITLLTLFGFTCIATILVHLLPAVGVFTAMLLALLNFTFIYAITYTSYYGILSTSLNNSVKASVAAAIEKDQHNDNLDNL</sequence>
<dbReference type="AlphaFoldDB" id="A0A4R6Y6U6"/>
<proteinExistence type="predicted"/>
<protein>
    <submittedName>
        <fullName evidence="2">Uncharacterized protein</fullName>
    </submittedName>
</protein>
<evidence type="ECO:0000313" key="3">
    <source>
        <dbReference type="Proteomes" id="UP000294480"/>
    </source>
</evidence>
<gene>
    <name evidence="2" type="ORF">DFR44_13412</name>
</gene>
<comment type="caution">
    <text evidence="2">The sequence shown here is derived from an EMBL/GenBank/DDBJ whole genome shotgun (WGS) entry which is preliminary data.</text>
</comment>
<keyword evidence="1" id="KW-1133">Transmembrane helix</keyword>
<dbReference type="Proteomes" id="UP000294480">
    <property type="component" value="Unassembled WGS sequence"/>
</dbReference>
<reference evidence="2 3" key="1">
    <citation type="submission" date="2019-03" db="EMBL/GenBank/DDBJ databases">
        <title>Genomic Encyclopedia of Type Strains, Phase IV (KMG-IV): sequencing the most valuable type-strain genomes for metagenomic binning, comparative biology and taxonomic classification.</title>
        <authorList>
            <person name="Goeker M."/>
        </authorList>
    </citation>
    <scope>NUCLEOTIDE SEQUENCE [LARGE SCALE GENOMIC DNA]</scope>
    <source>
        <strain evidence="2 3">DSM 102852</strain>
    </source>
</reference>
<dbReference type="EMBL" id="SNZE01000034">
    <property type="protein sequence ID" value="TDR28818.1"/>
    <property type="molecule type" value="Genomic_DNA"/>
</dbReference>
<feature type="transmembrane region" description="Helical" evidence="1">
    <location>
        <begin position="212"/>
        <end position="236"/>
    </location>
</feature>
<evidence type="ECO:0000313" key="2">
    <source>
        <dbReference type="EMBL" id="TDR28818.1"/>
    </source>
</evidence>
<feature type="transmembrane region" description="Helical" evidence="1">
    <location>
        <begin position="99"/>
        <end position="120"/>
    </location>
</feature>
<dbReference type="NCBIfam" id="NF041043">
    <property type="entry name" value="BPSS1780_fam"/>
    <property type="match status" value="1"/>
</dbReference>
<name>A0A4R6Y6U6_9BURK</name>
<feature type="transmembrane region" description="Helical" evidence="1">
    <location>
        <begin position="242"/>
        <end position="262"/>
    </location>
</feature>
<accession>A0A4R6Y6U6</accession>